<feature type="compositionally biased region" description="Basic and acidic residues" evidence="1">
    <location>
        <begin position="9"/>
        <end position="26"/>
    </location>
</feature>
<comment type="caution">
    <text evidence="2">The sequence shown here is derived from an EMBL/GenBank/DDBJ whole genome shotgun (WGS) entry which is preliminary data.</text>
</comment>
<evidence type="ECO:0000256" key="1">
    <source>
        <dbReference type="SAM" id="MobiDB-lite"/>
    </source>
</evidence>
<protein>
    <submittedName>
        <fullName evidence="2">Uncharacterized protein</fullName>
    </submittedName>
</protein>
<dbReference type="Proteomes" id="UP000684084">
    <property type="component" value="Unassembled WGS sequence"/>
</dbReference>
<reference evidence="2" key="1">
    <citation type="submission" date="2020-05" db="EMBL/GenBank/DDBJ databases">
        <authorList>
            <person name="Rincon C."/>
            <person name="Sanders R I."/>
            <person name="Robbins C."/>
            <person name="Chaturvedi A."/>
        </authorList>
    </citation>
    <scope>NUCLEOTIDE SEQUENCE</scope>
    <source>
        <strain evidence="2">CHB12</strain>
    </source>
</reference>
<accession>A0A915ZKS8</accession>
<dbReference type="OrthoDB" id="10284075at2759"/>
<evidence type="ECO:0000313" key="2">
    <source>
        <dbReference type="EMBL" id="CAB5378156.1"/>
    </source>
</evidence>
<evidence type="ECO:0000313" key="3">
    <source>
        <dbReference type="Proteomes" id="UP000684084"/>
    </source>
</evidence>
<gene>
    <name evidence="2" type="ORF">CHRIB12_LOCUS16105</name>
</gene>
<dbReference type="AlphaFoldDB" id="A0A915ZKS8"/>
<feature type="region of interest" description="Disordered" evidence="1">
    <location>
        <begin position="1"/>
        <end position="36"/>
    </location>
</feature>
<sequence length="129" mass="14340">MHPTCTPATDERNARNGTHREKELKRNGTPIIPPVGCETSPLTVQKTIEGDGPAAKEELQIHIVPYYLRFASLVSLLHSESSLSKLNIASSILNFGSQLSLNQICSKASNLLKNQDMTTPKWVYYRSMN</sequence>
<dbReference type="EMBL" id="CAGKOT010000038">
    <property type="protein sequence ID" value="CAB5378156.1"/>
    <property type="molecule type" value="Genomic_DNA"/>
</dbReference>
<name>A0A915ZKS8_9GLOM</name>
<organism evidence="2 3">
    <name type="scientific">Rhizophagus irregularis</name>
    <dbReference type="NCBI Taxonomy" id="588596"/>
    <lineage>
        <taxon>Eukaryota</taxon>
        <taxon>Fungi</taxon>
        <taxon>Fungi incertae sedis</taxon>
        <taxon>Mucoromycota</taxon>
        <taxon>Glomeromycotina</taxon>
        <taxon>Glomeromycetes</taxon>
        <taxon>Glomerales</taxon>
        <taxon>Glomeraceae</taxon>
        <taxon>Rhizophagus</taxon>
    </lineage>
</organism>
<proteinExistence type="predicted"/>
<dbReference type="VEuPathDB" id="FungiDB:RhiirFUN_009024"/>